<evidence type="ECO:0000313" key="2">
    <source>
        <dbReference type="Proteomes" id="UP000257109"/>
    </source>
</evidence>
<gene>
    <name evidence="1" type="ORF">CR513_51971</name>
</gene>
<proteinExistence type="predicted"/>
<feature type="non-terminal residue" evidence="1">
    <location>
        <position position="1"/>
    </location>
</feature>
<dbReference type="Proteomes" id="UP000257109">
    <property type="component" value="Unassembled WGS sequence"/>
</dbReference>
<dbReference type="AlphaFoldDB" id="A0A371ESF7"/>
<reference evidence="1" key="1">
    <citation type="submission" date="2018-05" db="EMBL/GenBank/DDBJ databases">
        <title>Draft genome of Mucuna pruriens seed.</title>
        <authorList>
            <person name="Nnadi N.E."/>
            <person name="Vos R."/>
            <person name="Hasami M.H."/>
            <person name="Devisetty U.K."/>
            <person name="Aguiy J.C."/>
        </authorList>
    </citation>
    <scope>NUCLEOTIDE SEQUENCE [LARGE SCALE GENOMIC DNA]</scope>
    <source>
        <strain evidence="1">JCA_2017</strain>
    </source>
</reference>
<comment type="caution">
    <text evidence="1">The sequence shown here is derived from an EMBL/GenBank/DDBJ whole genome shotgun (WGS) entry which is preliminary data.</text>
</comment>
<dbReference type="EMBL" id="QJKJ01012316">
    <property type="protein sequence ID" value="RDX68980.1"/>
    <property type="molecule type" value="Genomic_DNA"/>
</dbReference>
<sequence length="209" mass="24018">MFNTWGDMKRLFLEKFFPMSRTTATCPHHQISEQLLLQYFYKGLLMIDQSMVDVASGGALMDKILDPRKSRHLKGSERSWHLRQLVIGESDDRTYVPCEATCYQAASTSHTTSVWNLHLSGAPYQYVHHFAGRRVRKYIMHWSAKRRILVRKATASIPTEFESRAAYSTKIRTSREHVAWSKLPSTNIPPTTTTTNAPIGKLFQNGRLD</sequence>
<evidence type="ECO:0008006" key="3">
    <source>
        <dbReference type="Google" id="ProtNLM"/>
    </source>
</evidence>
<name>A0A371ESF7_MUCPR</name>
<dbReference type="OrthoDB" id="1689420at2759"/>
<organism evidence="1 2">
    <name type="scientific">Mucuna pruriens</name>
    <name type="common">Velvet bean</name>
    <name type="synonym">Dolichos pruriens</name>
    <dbReference type="NCBI Taxonomy" id="157652"/>
    <lineage>
        <taxon>Eukaryota</taxon>
        <taxon>Viridiplantae</taxon>
        <taxon>Streptophyta</taxon>
        <taxon>Embryophyta</taxon>
        <taxon>Tracheophyta</taxon>
        <taxon>Spermatophyta</taxon>
        <taxon>Magnoliopsida</taxon>
        <taxon>eudicotyledons</taxon>
        <taxon>Gunneridae</taxon>
        <taxon>Pentapetalae</taxon>
        <taxon>rosids</taxon>
        <taxon>fabids</taxon>
        <taxon>Fabales</taxon>
        <taxon>Fabaceae</taxon>
        <taxon>Papilionoideae</taxon>
        <taxon>50 kb inversion clade</taxon>
        <taxon>NPAAA clade</taxon>
        <taxon>indigoferoid/millettioid clade</taxon>
        <taxon>Phaseoleae</taxon>
        <taxon>Mucuna</taxon>
    </lineage>
</organism>
<accession>A0A371ESF7</accession>
<keyword evidence="2" id="KW-1185">Reference proteome</keyword>
<evidence type="ECO:0000313" key="1">
    <source>
        <dbReference type="EMBL" id="RDX68980.1"/>
    </source>
</evidence>
<protein>
    <recommendedName>
        <fullName evidence="3">Retrotransposon gag domain-containing protein</fullName>
    </recommendedName>
</protein>